<dbReference type="OrthoDB" id="1792at2759"/>
<dbReference type="GO" id="GO:0016197">
    <property type="term" value="P:endosomal transport"/>
    <property type="evidence" value="ECO:0000318"/>
    <property type="project" value="GO_Central"/>
</dbReference>
<dbReference type="Gene3D" id="1.10.150.780">
    <property type="entry name" value="Vps16, C-terminal region"/>
    <property type="match status" value="1"/>
</dbReference>
<dbReference type="AlphaFoldDB" id="F0ZIS5"/>
<evidence type="ECO:0008006" key="7">
    <source>
        <dbReference type="Google" id="ProtNLM"/>
    </source>
</evidence>
<feature type="domain" description="Vps16 N-terminal" evidence="4">
    <location>
        <begin position="4"/>
        <end position="414"/>
    </location>
</feature>
<dbReference type="PIRSF" id="PIRSF007949">
    <property type="entry name" value="VPS16"/>
    <property type="match status" value="1"/>
</dbReference>
<feature type="domain" description="Vps16 C-terminal" evidence="3">
    <location>
        <begin position="509"/>
        <end position="816"/>
    </location>
</feature>
<dbReference type="GO" id="GO:0042144">
    <property type="term" value="P:vacuole fusion, non-autophagic"/>
    <property type="evidence" value="ECO:0000318"/>
    <property type="project" value="GO_Central"/>
</dbReference>
<evidence type="ECO:0000259" key="4">
    <source>
        <dbReference type="Pfam" id="PF04841"/>
    </source>
</evidence>
<dbReference type="InParanoid" id="F0ZIS5"/>
<sequence length="831" mass="94982">MIAAHWKNIGNSTYIKKEIYSMEWDVDLKQQVAVAAPFAGPIAVMRDSTKFVEVNSQNMKPYLKIYTAAGTLMSQMIWDSSKKIVAMDWIEKERLVLVLQDATVLIYNIFCELKTQFTLGDVVRQEEILECKIWSDGIVVLTSAAKLYSVPSINDFFEENGKVIRLPQIPEEFGEKRPEWAILEPQFSLTQSLEIYMSINGTLYLIDEDKVEAQLDSTDILLKMEISPCGKKLACFDRKGTLLILNIDGSHSSAPERMDTKSPKVPTLKWCGSDGIVMYWDSIAKEPVFIFFSNGDWAKITLEQPVSLVTEIDGVRIISDTTSEFFHRVSDVTVDLFKIGTTSPSSILYDATEHFINKSPQADESIRSIRDSLQDAVNSCILAAGYEFSGAEQSKLLKAASFGKCFLDSYNPLPFVTMCRNLRVLNAVRHHEIGIPLSIQQFRYIGIDELIDRLINRRKHLLAWRICDYLKIKSDVVLNHWACTKVRTDIPDQELSQIIIKKLESVPGISFANIASQAFLSGRSKVATKLLEYEPKAAEQVPPLIKMGESGMALNKAIESGDTDLVYLVLLSMKRNLEISHFLEVTFSKTVALDLLINMCKQKNDLPLLREIYDIKGQIREMSNIFLTEAFRNPDLDGRMKAYHKAIDCLRQSKDKEDQSTLKNVEDQIKLEMLQKELETSLQEQFEGMSISDTIYKLISLNQGKRANSIKSEFKVPDKRFWWIKIKALSIMCDWEELMKFSKDKKSPIGYEPFVEVCLEQKNQIEALKYIPRITESLPKVQFYIQISYFREAADIAFKEKNVDLLNLVAKKCTNPEVLKVIEQMFQQLRR</sequence>
<dbReference type="InterPro" id="IPR006925">
    <property type="entry name" value="Vps16_C"/>
</dbReference>
<evidence type="ECO:0000313" key="5">
    <source>
        <dbReference type="EMBL" id="EGC36173.1"/>
    </source>
</evidence>
<proteinExistence type="inferred from homology"/>
<evidence type="ECO:0000256" key="1">
    <source>
        <dbReference type="ARBA" id="ARBA00009250"/>
    </source>
</evidence>
<dbReference type="Pfam" id="PF04841">
    <property type="entry name" value="Vps16_N"/>
    <property type="match status" value="1"/>
</dbReference>
<dbReference type="InterPro" id="IPR038132">
    <property type="entry name" value="Vps16_C_sf"/>
</dbReference>
<dbReference type="VEuPathDB" id="AmoebaDB:DICPUDRAFT_32286"/>
<organism evidence="5 6">
    <name type="scientific">Dictyostelium purpureum</name>
    <name type="common">Slime mold</name>
    <dbReference type="NCBI Taxonomy" id="5786"/>
    <lineage>
        <taxon>Eukaryota</taxon>
        <taxon>Amoebozoa</taxon>
        <taxon>Evosea</taxon>
        <taxon>Eumycetozoa</taxon>
        <taxon>Dictyostelia</taxon>
        <taxon>Dictyosteliales</taxon>
        <taxon>Dictyosteliaceae</taxon>
        <taxon>Dictyostelium</taxon>
    </lineage>
</organism>
<dbReference type="OMA" id="WCGDDCL"/>
<keyword evidence="6" id="KW-1185">Reference proteome</keyword>
<gene>
    <name evidence="5" type="ORF">DICPUDRAFT_32286</name>
</gene>
<dbReference type="GeneID" id="10501192"/>
<dbReference type="InterPro" id="IPR006926">
    <property type="entry name" value="Vps16_N"/>
</dbReference>
<dbReference type="PANTHER" id="PTHR12811:SF0">
    <property type="entry name" value="VACUOLAR PROTEIN SORTING-ASSOCIATED PROTEIN 16 HOMOLOG"/>
    <property type="match status" value="1"/>
</dbReference>
<dbReference type="GO" id="GO:0098588">
    <property type="term" value="C:bounding membrane of organelle"/>
    <property type="evidence" value="ECO:0007669"/>
    <property type="project" value="UniProtKB-ARBA"/>
</dbReference>
<dbReference type="eggNOG" id="KOG2280">
    <property type="taxonomic scope" value="Eukaryota"/>
</dbReference>
<dbReference type="KEGG" id="dpp:DICPUDRAFT_32286"/>
<dbReference type="GO" id="GO:0006886">
    <property type="term" value="P:intracellular protein transport"/>
    <property type="evidence" value="ECO:0007669"/>
    <property type="project" value="InterPro"/>
</dbReference>
<dbReference type="Pfam" id="PF04840">
    <property type="entry name" value="Vps16_C"/>
    <property type="match status" value="1"/>
</dbReference>
<reference evidence="6" key="1">
    <citation type="journal article" date="2011" name="Genome Biol.">
        <title>Comparative genomics of the social amoebae Dictyostelium discoideum and Dictyostelium purpureum.</title>
        <authorList>
            <consortium name="US DOE Joint Genome Institute (JGI-PGF)"/>
            <person name="Sucgang R."/>
            <person name="Kuo A."/>
            <person name="Tian X."/>
            <person name="Salerno W."/>
            <person name="Parikh A."/>
            <person name="Feasley C.L."/>
            <person name="Dalin E."/>
            <person name="Tu H."/>
            <person name="Huang E."/>
            <person name="Barry K."/>
            <person name="Lindquist E."/>
            <person name="Shapiro H."/>
            <person name="Bruce D."/>
            <person name="Schmutz J."/>
            <person name="Salamov A."/>
            <person name="Fey P."/>
            <person name="Gaudet P."/>
            <person name="Anjard C."/>
            <person name="Babu M.M."/>
            <person name="Basu S."/>
            <person name="Bushmanova Y."/>
            <person name="van der Wel H."/>
            <person name="Katoh-Kurasawa M."/>
            <person name="Dinh C."/>
            <person name="Coutinho P.M."/>
            <person name="Saito T."/>
            <person name="Elias M."/>
            <person name="Schaap P."/>
            <person name="Kay R.R."/>
            <person name="Henrissat B."/>
            <person name="Eichinger L."/>
            <person name="Rivero F."/>
            <person name="Putnam N.H."/>
            <person name="West C.M."/>
            <person name="Loomis W.F."/>
            <person name="Chisholm R.L."/>
            <person name="Shaulsky G."/>
            <person name="Strassmann J.E."/>
            <person name="Queller D.C."/>
            <person name="Kuspa A."/>
            <person name="Grigoriev I.V."/>
        </authorList>
    </citation>
    <scope>NUCLEOTIDE SEQUENCE [LARGE SCALE GENOMIC DNA]</scope>
    <source>
        <strain evidence="6">QSDP1</strain>
    </source>
</reference>
<evidence type="ECO:0000313" key="6">
    <source>
        <dbReference type="Proteomes" id="UP000001064"/>
    </source>
</evidence>
<dbReference type="GO" id="GO:0005768">
    <property type="term" value="C:endosome"/>
    <property type="evidence" value="ECO:0000318"/>
    <property type="project" value="GO_Central"/>
</dbReference>
<dbReference type="FunFam" id="1.10.150.780:FF:000001">
    <property type="entry name" value="Vacuolar protein sorting-associated protein 16 homolog"/>
    <property type="match status" value="1"/>
</dbReference>
<name>F0ZIS5_DICPU</name>
<dbReference type="PANTHER" id="PTHR12811">
    <property type="entry name" value="VACUOLAR PROTEIN SORTING VPS16"/>
    <property type="match status" value="1"/>
</dbReference>
<dbReference type="SUPFAM" id="SSF50978">
    <property type="entry name" value="WD40 repeat-like"/>
    <property type="match status" value="1"/>
</dbReference>
<dbReference type="GO" id="GO:0030897">
    <property type="term" value="C:HOPS complex"/>
    <property type="evidence" value="ECO:0000318"/>
    <property type="project" value="GO_Central"/>
</dbReference>
<dbReference type="GO" id="GO:0003779">
    <property type="term" value="F:actin binding"/>
    <property type="evidence" value="ECO:0000318"/>
    <property type="project" value="GO_Central"/>
</dbReference>
<evidence type="ECO:0000259" key="3">
    <source>
        <dbReference type="Pfam" id="PF04840"/>
    </source>
</evidence>
<dbReference type="RefSeq" id="XP_003287306.1">
    <property type="nucleotide sequence ID" value="XM_003287258.1"/>
</dbReference>
<dbReference type="Proteomes" id="UP000001064">
    <property type="component" value="Unassembled WGS sequence"/>
</dbReference>
<dbReference type="InterPro" id="IPR036322">
    <property type="entry name" value="WD40_repeat_dom_sf"/>
</dbReference>
<dbReference type="FunCoup" id="F0ZIS5">
    <property type="interactions" value="1005"/>
</dbReference>
<protein>
    <recommendedName>
        <fullName evidence="7">Vacuolar protein sorting-associated protein 16 homolog</fullName>
    </recommendedName>
</protein>
<accession>F0ZIS5</accession>
<dbReference type="EMBL" id="GL871035">
    <property type="protein sequence ID" value="EGC36173.1"/>
    <property type="molecule type" value="Genomic_DNA"/>
</dbReference>
<evidence type="ECO:0000256" key="2">
    <source>
        <dbReference type="PIRNR" id="PIRNR007949"/>
    </source>
</evidence>
<dbReference type="STRING" id="5786.F0ZIS5"/>
<dbReference type="InterPro" id="IPR016534">
    <property type="entry name" value="VPS16"/>
</dbReference>
<comment type="similarity">
    <text evidence="1 2">Belongs to the VPS16 family.</text>
</comment>